<dbReference type="GO" id="GO:0003677">
    <property type="term" value="F:DNA binding"/>
    <property type="evidence" value="ECO:0007669"/>
    <property type="project" value="UniProtKB-KW"/>
</dbReference>
<name>A0A6A2WGU5_HIBSY</name>
<proteinExistence type="predicted"/>
<gene>
    <name evidence="1" type="ORF">F3Y22_tig00116973pilonHSYRG00013</name>
</gene>
<evidence type="ECO:0000313" key="2">
    <source>
        <dbReference type="Proteomes" id="UP000436088"/>
    </source>
</evidence>
<keyword evidence="1" id="KW-0238">DNA-binding</keyword>
<dbReference type="AlphaFoldDB" id="A0A6A2WGU5"/>
<dbReference type="Pfam" id="PF05910">
    <property type="entry name" value="DUF868"/>
    <property type="match status" value="1"/>
</dbReference>
<dbReference type="InterPro" id="IPR008586">
    <property type="entry name" value="DUF868_pln"/>
</dbReference>
<protein>
    <submittedName>
        <fullName evidence="1">Integrase-type DNA-binding superfamily protein</fullName>
    </submittedName>
</protein>
<dbReference type="PANTHER" id="PTHR31972">
    <property type="entry name" value="EXPRESSED PROTEIN"/>
    <property type="match status" value="1"/>
</dbReference>
<organism evidence="1 2">
    <name type="scientific">Hibiscus syriacus</name>
    <name type="common">Rose of Sharon</name>
    <dbReference type="NCBI Taxonomy" id="106335"/>
    <lineage>
        <taxon>Eukaryota</taxon>
        <taxon>Viridiplantae</taxon>
        <taxon>Streptophyta</taxon>
        <taxon>Embryophyta</taxon>
        <taxon>Tracheophyta</taxon>
        <taxon>Spermatophyta</taxon>
        <taxon>Magnoliopsida</taxon>
        <taxon>eudicotyledons</taxon>
        <taxon>Gunneridae</taxon>
        <taxon>Pentapetalae</taxon>
        <taxon>rosids</taxon>
        <taxon>malvids</taxon>
        <taxon>Malvales</taxon>
        <taxon>Malvaceae</taxon>
        <taxon>Malvoideae</taxon>
        <taxon>Hibiscus</taxon>
    </lineage>
</organism>
<sequence length="189" mass="21262">MILLVGDAIKEAYSRTRAKRPRESQGLVLRREHVFGNKVYNTKVRFGGKEREISIDCQVTDDAKLCFSVDNKRDMSNGHAVFVFKFENEGSEIVEDDHHRQEKDGVSDHVKKGVVLWQQSSTSVGMNGIEWRKRRRSLLRTARSSSSSSISMSSASTGGSSSVMEWTSVEESVLSAPIGFSLVVYVWRK</sequence>
<comment type="caution">
    <text evidence="1">The sequence shown here is derived from an EMBL/GenBank/DDBJ whole genome shotgun (WGS) entry which is preliminary data.</text>
</comment>
<keyword evidence="2" id="KW-1185">Reference proteome</keyword>
<accession>A0A6A2WGU5</accession>
<reference evidence="1" key="1">
    <citation type="submission" date="2019-09" db="EMBL/GenBank/DDBJ databases">
        <title>Draft genome information of white flower Hibiscus syriacus.</title>
        <authorList>
            <person name="Kim Y.-M."/>
        </authorList>
    </citation>
    <scope>NUCLEOTIDE SEQUENCE [LARGE SCALE GENOMIC DNA]</scope>
    <source>
        <strain evidence="1">YM2019G1</strain>
    </source>
</reference>
<evidence type="ECO:0000313" key="1">
    <source>
        <dbReference type="EMBL" id="KAE8658232.1"/>
    </source>
</evidence>
<dbReference type="PANTHER" id="PTHR31972:SF3">
    <property type="entry name" value="OS09G0416600 PROTEIN"/>
    <property type="match status" value="1"/>
</dbReference>
<dbReference type="EMBL" id="VEPZ02001746">
    <property type="protein sequence ID" value="KAE8658232.1"/>
    <property type="molecule type" value="Genomic_DNA"/>
</dbReference>
<dbReference type="Proteomes" id="UP000436088">
    <property type="component" value="Unassembled WGS sequence"/>
</dbReference>